<accession>A0A917DHJ2</accession>
<dbReference type="InterPro" id="IPR009057">
    <property type="entry name" value="Homeodomain-like_sf"/>
</dbReference>
<dbReference type="GO" id="GO:0003700">
    <property type="term" value="F:DNA-binding transcription factor activity"/>
    <property type="evidence" value="ECO:0007669"/>
    <property type="project" value="InterPro"/>
</dbReference>
<evidence type="ECO:0000256" key="3">
    <source>
        <dbReference type="ARBA" id="ARBA00023163"/>
    </source>
</evidence>
<dbReference type="PROSITE" id="PS01124">
    <property type="entry name" value="HTH_ARAC_FAMILY_2"/>
    <property type="match status" value="1"/>
</dbReference>
<dbReference type="InterPro" id="IPR050204">
    <property type="entry name" value="AraC_XylS_family_regulators"/>
</dbReference>
<dbReference type="AlphaFoldDB" id="A0A917DHJ2"/>
<keyword evidence="1" id="KW-0805">Transcription regulation</keyword>
<keyword evidence="6" id="KW-1185">Reference proteome</keyword>
<proteinExistence type="predicted"/>
<dbReference type="SMART" id="SM00342">
    <property type="entry name" value="HTH_ARAC"/>
    <property type="match status" value="1"/>
</dbReference>
<evidence type="ECO:0000313" key="5">
    <source>
        <dbReference type="EMBL" id="GGD35895.1"/>
    </source>
</evidence>
<reference evidence="5" key="1">
    <citation type="journal article" date="2014" name="Int. J. Syst. Evol. Microbiol.">
        <title>Complete genome sequence of Corynebacterium casei LMG S-19264T (=DSM 44701T), isolated from a smear-ripened cheese.</title>
        <authorList>
            <consortium name="US DOE Joint Genome Institute (JGI-PGF)"/>
            <person name="Walter F."/>
            <person name="Albersmeier A."/>
            <person name="Kalinowski J."/>
            <person name="Ruckert C."/>
        </authorList>
    </citation>
    <scope>NUCLEOTIDE SEQUENCE</scope>
    <source>
        <strain evidence="5">CGMCC 1.15152</strain>
    </source>
</reference>
<reference evidence="5" key="2">
    <citation type="submission" date="2020-09" db="EMBL/GenBank/DDBJ databases">
        <authorList>
            <person name="Sun Q."/>
            <person name="Zhou Y."/>
        </authorList>
    </citation>
    <scope>NUCLEOTIDE SEQUENCE</scope>
    <source>
        <strain evidence="5">CGMCC 1.15152</strain>
    </source>
</reference>
<gene>
    <name evidence="5" type="ORF">GCM10010915_15590</name>
</gene>
<dbReference type="RefSeq" id="WP_188711713.1">
    <property type="nucleotide sequence ID" value="NZ_BMHO01000001.1"/>
</dbReference>
<evidence type="ECO:0000259" key="4">
    <source>
        <dbReference type="PROSITE" id="PS01124"/>
    </source>
</evidence>
<keyword evidence="2" id="KW-0238">DNA-binding</keyword>
<sequence length="262" mass="28927">MVDVDDERGILFPRRLPTFHRVPAPSSLAAVVRWFWIPRWRLAPGESSRQEILPYPASNLVVQGEGATLSGPTTRASQRDLTGHGWAVGMLLRPAGVAALHADPQSLRDVEVPFDAPDLVRDVSTAMAGEEPDAARHDAVAVCGTWLAGRVGRPDPNAMLANAMEEKIEADPDIVRVDDLAQALHVSSRTVQRLARRYVGLPPLAVIRRYRLQESAQRLREDPSLTVAQTAADLGYADHAHLTRDFRRVLGMTPHAYRHAQR</sequence>
<feature type="domain" description="HTH araC/xylS-type" evidence="4">
    <location>
        <begin position="158"/>
        <end position="260"/>
    </location>
</feature>
<evidence type="ECO:0000256" key="1">
    <source>
        <dbReference type="ARBA" id="ARBA00023015"/>
    </source>
</evidence>
<dbReference type="Proteomes" id="UP000633205">
    <property type="component" value="Unassembled WGS sequence"/>
</dbReference>
<dbReference type="Pfam" id="PF12833">
    <property type="entry name" value="HTH_18"/>
    <property type="match status" value="1"/>
</dbReference>
<dbReference type="PANTHER" id="PTHR46796:SF13">
    <property type="entry name" value="HTH-TYPE TRANSCRIPTIONAL ACTIVATOR RHAS"/>
    <property type="match status" value="1"/>
</dbReference>
<protein>
    <submittedName>
        <fullName evidence="5">AraC family transcriptional regulator</fullName>
    </submittedName>
</protein>
<organism evidence="5 6">
    <name type="scientific">Microbacterium faecale</name>
    <dbReference type="NCBI Taxonomy" id="1804630"/>
    <lineage>
        <taxon>Bacteria</taxon>
        <taxon>Bacillati</taxon>
        <taxon>Actinomycetota</taxon>
        <taxon>Actinomycetes</taxon>
        <taxon>Micrococcales</taxon>
        <taxon>Microbacteriaceae</taxon>
        <taxon>Microbacterium</taxon>
    </lineage>
</organism>
<dbReference type="PROSITE" id="PS00041">
    <property type="entry name" value="HTH_ARAC_FAMILY_1"/>
    <property type="match status" value="1"/>
</dbReference>
<comment type="caution">
    <text evidence="5">The sequence shown here is derived from an EMBL/GenBank/DDBJ whole genome shotgun (WGS) entry which is preliminary data.</text>
</comment>
<dbReference type="Gene3D" id="1.10.10.60">
    <property type="entry name" value="Homeodomain-like"/>
    <property type="match status" value="1"/>
</dbReference>
<evidence type="ECO:0000256" key="2">
    <source>
        <dbReference type="ARBA" id="ARBA00023125"/>
    </source>
</evidence>
<dbReference type="InterPro" id="IPR018060">
    <property type="entry name" value="HTH_AraC"/>
</dbReference>
<dbReference type="SUPFAM" id="SSF46689">
    <property type="entry name" value="Homeodomain-like"/>
    <property type="match status" value="1"/>
</dbReference>
<keyword evidence="3" id="KW-0804">Transcription</keyword>
<name>A0A917DHJ2_9MICO</name>
<dbReference type="Pfam" id="PF20240">
    <property type="entry name" value="DUF6597"/>
    <property type="match status" value="1"/>
</dbReference>
<dbReference type="EMBL" id="BMHO01000001">
    <property type="protein sequence ID" value="GGD35895.1"/>
    <property type="molecule type" value="Genomic_DNA"/>
</dbReference>
<dbReference type="InterPro" id="IPR046532">
    <property type="entry name" value="DUF6597"/>
</dbReference>
<dbReference type="InterPro" id="IPR018062">
    <property type="entry name" value="HTH_AraC-typ_CS"/>
</dbReference>
<evidence type="ECO:0000313" key="6">
    <source>
        <dbReference type="Proteomes" id="UP000633205"/>
    </source>
</evidence>
<dbReference type="PANTHER" id="PTHR46796">
    <property type="entry name" value="HTH-TYPE TRANSCRIPTIONAL ACTIVATOR RHAS-RELATED"/>
    <property type="match status" value="1"/>
</dbReference>
<dbReference type="GO" id="GO:0043565">
    <property type="term" value="F:sequence-specific DNA binding"/>
    <property type="evidence" value="ECO:0007669"/>
    <property type="project" value="InterPro"/>
</dbReference>